<keyword evidence="7" id="KW-0460">Magnesium</keyword>
<evidence type="ECO:0000256" key="12">
    <source>
        <dbReference type="PROSITE-ProRule" id="PRU01385"/>
    </source>
</evidence>
<evidence type="ECO:0000313" key="15">
    <source>
        <dbReference type="EMBL" id="RWR99839.1"/>
    </source>
</evidence>
<dbReference type="PRINTS" id="PR01551">
    <property type="entry name" value="SPO11HOMOLOG"/>
</dbReference>
<feature type="domain" description="Topoisomerase 6 subunit A/Spo11 TOPRIM" evidence="14">
    <location>
        <begin position="221"/>
        <end position="391"/>
    </location>
</feature>
<dbReference type="GO" id="GO:0000706">
    <property type="term" value="P:meiotic DNA double-strand break processing"/>
    <property type="evidence" value="ECO:0007669"/>
    <property type="project" value="TreeGrafter"/>
</dbReference>
<dbReference type="InterPro" id="IPR034136">
    <property type="entry name" value="TOPRIM_Topo6A/Spo11"/>
</dbReference>
<keyword evidence="9 12" id="KW-0238">DNA-binding</keyword>
<dbReference type="Gene3D" id="1.10.10.10">
    <property type="entry name" value="Winged helix-like DNA-binding domain superfamily/Winged helix DNA-binding domain"/>
    <property type="match status" value="1"/>
</dbReference>
<comment type="cofactor">
    <cofactor evidence="2">
        <name>Mg(2+)</name>
        <dbReference type="ChEBI" id="CHEBI:18420"/>
    </cofactor>
</comment>
<dbReference type="EC" id="5.6.2.2" evidence="5"/>
<dbReference type="GO" id="GO:0000228">
    <property type="term" value="C:nuclear chromosome"/>
    <property type="evidence" value="ECO:0007669"/>
    <property type="project" value="TreeGrafter"/>
</dbReference>
<evidence type="ECO:0000256" key="8">
    <source>
        <dbReference type="ARBA" id="ARBA00023029"/>
    </source>
</evidence>
<comment type="catalytic activity">
    <reaction evidence="1 12">
        <text>ATP-dependent breakage, passage and rejoining of double-stranded DNA.</text>
        <dbReference type="EC" id="5.6.2.2"/>
    </reaction>
</comment>
<comment type="caution">
    <text evidence="15">The sequence shown here is derived from an EMBL/GenBank/DDBJ whole genome shotgun (WGS) entry which is preliminary data.</text>
</comment>
<dbReference type="EMBL" id="NCKU01013397">
    <property type="protein sequence ID" value="RWR99839.1"/>
    <property type="molecule type" value="Genomic_DNA"/>
</dbReference>
<comment type="subcellular location">
    <subcellularLocation>
        <location evidence="3">Nucleus</location>
    </subcellularLocation>
</comment>
<evidence type="ECO:0000256" key="4">
    <source>
        <dbReference type="ARBA" id="ARBA00006559"/>
    </source>
</evidence>
<dbReference type="InterPro" id="IPR013048">
    <property type="entry name" value="Meiotic_Spo11"/>
</dbReference>
<dbReference type="InterPro" id="IPR036078">
    <property type="entry name" value="Spo11/TopoVI_A_sf"/>
</dbReference>
<dbReference type="PROSITE" id="PS52041">
    <property type="entry name" value="TOPO_IIB"/>
    <property type="match status" value="1"/>
</dbReference>
<sequence>MSQFLSFEDHLADDFWLNLYSLKQKLNDECIHCIQHLRFAESNESRQFLIVIIKQLIEKLEYIPCSQHPTSEPFEEFSIVDRRSWQNVGFNESEGIFLVKEPTKFIRIRSKRQAQMLTLLTKIYELLIENKFSTKRAIFYDEKDIFQKQSMVTELIDDICCILKVNRFKVHIHSSSKGLIFGDVTIVLNDNEEISCNNMANGTNIPTKINEITKLTSSAKFVLLVEKDSCFQRLLNSNFCKFLPAIIITGKGFPDSNTREMVRLLWEFLRVPILALVDADPFGIEIMFTYRYGSLSMAFENQRLATTQIKWLGIHPSDIVKFAIPQNALKQFDDCDFARLRSLRERPYVKENPFFDQQLALLGHLKHKAEIECFNAFGFDYLTEFFIRGKIKYGGWI</sequence>
<evidence type="ECO:0000259" key="14">
    <source>
        <dbReference type="Pfam" id="PF21180"/>
    </source>
</evidence>
<dbReference type="PANTHER" id="PTHR10848:SF0">
    <property type="entry name" value="MEIOTIC RECOMBINATION PROTEIN SPO11"/>
    <property type="match status" value="1"/>
</dbReference>
<dbReference type="InterPro" id="IPR002815">
    <property type="entry name" value="Spo11/TopoVI_A"/>
</dbReference>
<evidence type="ECO:0000259" key="13">
    <source>
        <dbReference type="Pfam" id="PF04406"/>
    </source>
</evidence>
<dbReference type="GO" id="GO:0007131">
    <property type="term" value="P:reciprocal meiotic recombination"/>
    <property type="evidence" value="ECO:0007669"/>
    <property type="project" value="TreeGrafter"/>
</dbReference>
<evidence type="ECO:0000256" key="11">
    <source>
        <dbReference type="ARBA" id="ARBA00023242"/>
    </source>
</evidence>
<dbReference type="GO" id="GO:0003918">
    <property type="term" value="F:DNA topoisomerase type II (double strand cut, ATP-hydrolyzing) activity"/>
    <property type="evidence" value="ECO:0007669"/>
    <property type="project" value="UniProtKB-UniRule"/>
</dbReference>
<dbReference type="CDD" id="cd00223">
    <property type="entry name" value="TOPRIM_TopoIIB_SPO"/>
    <property type="match status" value="1"/>
</dbReference>
<keyword evidence="6" id="KW-0479">Metal-binding</keyword>
<evidence type="ECO:0000256" key="1">
    <source>
        <dbReference type="ARBA" id="ARBA00000185"/>
    </source>
</evidence>
<dbReference type="Pfam" id="PF04406">
    <property type="entry name" value="TP6A_N"/>
    <property type="match status" value="1"/>
</dbReference>
<evidence type="ECO:0000256" key="9">
    <source>
        <dbReference type="ARBA" id="ARBA00023125"/>
    </source>
</evidence>
<feature type="domain" description="Spo11/DNA topoisomerase VI subunit A N-terminal" evidence="13">
    <location>
        <begin position="112"/>
        <end position="172"/>
    </location>
</feature>
<dbReference type="AlphaFoldDB" id="A0A3S3NQH9"/>
<dbReference type="GO" id="GO:0042138">
    <property type="term" value="P:meiotic DNA double-strand break formation"/>
    <property type="evidence" value="ECO:0007669"/>
    <property type="project" value="InterPro"/>
</dbReference>
<dbReference type="Pfam" id="PF21180">
    <property type="entry name" value="TOP6A-Spo11_Toprim"/>
    <property type="match status" value="1"/>
</dbReference>
<dbReference type="PANTHER" id="PTHR10848">
    <property type="entry name" value="MEIOTIC RECOMBINATION PROTEIN SPO11"/>
    <property type="match status" value="1"/>
</dbReference>
<dbReference type="PRINTS" id="PR01550">
    <property type="entry name" value="TOP6AFAMILY"/>
</dbReference>
<organism evidence="15 16">
    <name type="scientific">Dinothrombium tinctorium</name>
    <dbReference type="NCBI Taxonomy" id="1965070"/>
    <lineage>
        <taxon>Eukaryota</taxon>
        <taxon>Metazoa</taxon>
        <taxon>Ecdysozoa</taxon>
        <taxon>Arthropoda</taxon>
        <taxon>Chelicerata</taxon>
        <taxon>Arachnida</taxon>
        <taxon>Acari</taxon>
        <taxon>Acariformes</taxon>
        <taxon>Trombidiformes</taxon>
        <taxon>Prostigmata</taxon>
        <taxon>Anystina</taxon>
        <taxon>Parasitengona</taxon>
        <taxon>Trombidioidea</taxon>
        <taxon>Trombidiidae</taxon>
        <taxon>Dinothrombium</taxon>
    </lineage>
</organism>
<dbReference type="STRING" id="1965070.A0A3S3NQH9"/>
<accession>A0A3S3NQH9</accession>
<keyword evidence="16" id="KW-1185">Reference proteome</keyword>
<evidence type="ECO:0000256" key="5">
    <source>
        <dbReference type="ARBA" id="ARBA00012895"/>
    </source>
</evidence>
<gene>
    <name evidence="15" type="ORF">B4U79_10345</name>
</gene>
<evidence type="ECO:0000256" key="3">
    <source>
        <dbReference type="ARBA" id="ARBA00004123"/>
    </source>
</evidence>
<dbReference type="SUPFAM" id="SSF56726">
    <property type="entry name" value="DNA topoisomerase IV, alpha subunit"/>
    <property type="match status" value="1"/>
</dbReference>
<feature type="active site" description="O-(5'-phospho-DNA)-tyrosine intermediate" evidence="12">
    <location>
        <position position="140"/>
    </location>
</feature>
<evidence type="ECO:0000313" key="16">
    <source>
        <dbReference type="Proteomes" id="UP000285301"/>
    </source>
</evidence>
<keyword evidence="8 12" id="KW-0799">Topoisomerase</keyword>
<protein>
    <recommendedName>
        <fullName evidence="5">DNA topoisomerase (ATP-hydrolyzing)</fullName>
        <ecNumber evidence="5">5.6.2.2</ecNumber>
    </recommendedName>
</protein>
<evidence type="ECO:0000256" key="6">
    <source>
        <dbReference type="ARBA" id="ARBA00022723"/>
    </source>
</evidence>
<reference evidence="15 16" key="1">
    <citation type="journal article" date="2018" name="Gigascience">
        <title>Genomes of trombidid mites reveal novel predicted allergens and laterally-transferred genes associated with secondary metabolism.</title>
        <authorList>
            <person name="Dong X."/>
            <person name="Chaisiri K."/>
            <person name="Xia D."/>
            <person name="Armstrong S.D."/>
            <person name="Fang Y."/>
            <person name="Donnelly M.J."/>
            <person name="Kadowaki T."/>
            <person name="McGarry J.W."/>
            <person name="Darby A.C."/>
            <person name="Makepeace B.L."/>
        </authorList>
    </citation>
    <scope>NUCLEOTIDE SEQUENCE [LARGE SCALE GENOMIC DNA]</scope>
    <source>
        <strain evidence="15">UoL-WK</strain>
    </source>
</reference>
<dbReference type="GO" id="GO:0005524">
    <property type="term" value="F:ATP binding"/>
    <property type="evidence" value="ECO:0007669"/>
    <property type="project" value="InterPro"/>
</dbReference>
<dbReference type="InterPro" id="IPR036388">
    <property type="entry name" value="WH-like_DNA-bd_sf"/>
</dbReference>
<dbReference type="InterPro" id="IPR013049">
    <property type="entry name" value="Spo11/TopoVI_A_N"/>
</dbReference>
<name>A0A3S3NQH9_9ACAR</name>
<proteinExistence type="inferred from homology"/>
<evidence type="ECO:0000256" key="10">
    <source>
        <dbReference type="ARBA" id="ARBA00023235"/>
    </source>
</evidence>
<dbReference type="Proteomes" id="UP000285301">
    <property type="component" value="Unassembled WGS sequence"/>
</dbReference>
<dbReference type="GO" id="GO:0003677">
    <property type="term" value="F:DNA binding"/>
    <property type="evidence" value="ECO:0007669"/>
    <property type="project" value="UniProtKB-UniRule"/>
</dbReference>
<dbReference type="GO" id="GO:0046872">
    <property type="term" value="F:metal ion binding"/>
    <property type="evidence" value="ECO:0007669"/>
    <property type="project" value="UniProtKB-KW"/>
</dbReference>
<dbReference type="Gene3D" id="3.40.1360.10">
    <property type="match status" value="1"/>
</dbReference>
<dbReference type="OrthoDB" id="5377392at2759"/>
<evidence type="ECO:0000256" key="7">
    <source>
        <dbReference type="ARBA" id="ARBA00022842"/>
    </source>
</evidence>
<evidence type="ECO:0000256" key="2">
    <source>
        <dbReference type="ARBA" id="ARBA00001946"/>
    </source>
</evidence>
<comment type="similarity">
    <text evidence="4 12">Belongs to the TOP6A family.</text>
</comment>
<keyword evidence="10 12" id="KW-0413">Isomerase</keyword>
<keyword evidence="11" id="KW-0539">Nucleus</keyword>